<evidence type="ECO:0000313" key="1">
    <source>
        <dbReference type="EMBL" id="OAS16009.1"/>
    </source>
</evidence>
<accession>A0A198A3E9</accession>
<dbReference type="AlphaFoldDB" id="A0A198A3E9"/>
<keyword evidence="2" id="KW-1185">Reference proteome</keyword>
<name>A0A198A3E9_9BACL</name>
<protein>
    <submittedName>
        <fullName evidence="1">Uncharacterized protein</fullName>
    </submittedName>
</protein>
<reference evidence="1 2" key="1">
    <citation type="submission" date="2016-05" db="EMBL/GenBank/DDBJ databases">
        <title>Paenibacillus sp. 1ZS3-15 nov., isolated from the rhizosphere soil.</title>
        <authorList>
            <person name="Zhang X.X."/>
            <person name="Zhang J."/>
        </authorList>
    </citation>
    <scope>NUCLEOTIDE SEQUENCE [LARGE SCALE GENOMIC DNA]</scope>
    <source>
        <strain evidence="1 2">1ZS3-15</strain>
    </source>
</reference>
<dbReference type="OrthoDB" id="2616912at2"/>
<evidence type="ECO:0000313" key="2">
    <source>
        <dbReference type="Proteomes" id="UP000078454"/>
    </source>
</evidence>
<dbReference type="Proteomes" id="UP000078454">
    <property type="component" value="Unassembled WGS sequence"/>
</dbReference>
<sequence>MKQRISYTHLQKLDAQQQNKLRELWEPQEGEYMATGDHEEMIYFLNGVQKKKSLPLLSLGQMMACLSQTGDKFSVNFSENTWEVSLDGRTFLDVELCSALFEALIAKI</sequence>
<dbReference type="EMBL" id="LYPB01000077">
    <property type="protein sequence ID" value="OAS16009.1"/>
    <property type="molecule type" value="Genomic_DNA"/>
</dbReference>
<proteinExistence type="predicted"/>
<comment type="caution">
    <text evidence="1">The sequence shown here is derived from an EMBL/GenBank/DDBJ whole genome shotgun (WGS) entry which is preliminary data.</text>
</comment>
<gene>
    <name evidence="1" type="ORF">A8708_05345</name>
</gene>
<dbReference type="RefSeq" id="WP_068667623.1">
    <property type="nucleotide sequence ID" value="NZ_LYPB01000077.1"/>
</dbReference>
<organism evidence="1 2">
    <name type="scientific">Paenibacillus oryzisoli</name>
    <dbReference type="NCBI Taxonomy" id="1850517"/>
    <lineage>
        <taxon>Bacteria</taxon>
        <taxon>Bacillati</taxon>
        <taxon>Bacillota</taxon>
        <taxon>Bacilli</taxon>
        <taxon>Bacillales</taxon>
        <taxon>Paenibacillaceae</taxon>
        <taxon>Paenibacillus</taxon>
    </lineage>
</organism>